<evidence type="ECO:0000313" key="2">
    <source>
        <dbReference type="Proteomes" id="UP000186720"/>
    </source>
</evidence>
<dbReference type="AlphaFoldDB" id="A0A1Q6A0V0"/>
<dbReference type="OrthoDB" id="1040521at2"/>
<accession>A0A1Q6A0V0</accession>
<protein>
    <recommendedName>
        <fullName evidence="3">TonB-dependent receptor plug domain-containing protein</fullName>
    </recommendedName>
</protein>
<organism evidence="1 2">
    <name type="scientific">Mucilaginibacter polytrichastri</name>
    <dbReference type="NCBI Taxonomy" id="1302689"/>
    <lineage>
        <taxon>Bacteria</taxon>
        <taxon>Pseudomonadati</taxon>
        <taxon>Bacteroidota</taxon>
        <taxon>Sphingobacteriia</taxon>
        <taxon>Sphingobacteriales</taxon>
        <taxon>Sphingobacteriaceae</taxon>
        <taxon>Mucilaginibacter</taxon>
    </lineage>
</organism>
<keyword evidence="2" id="KW-1185">Reference proteome</keyword>
<dbReference type="Gene3D" id="2.170.130.10">
    <property type="entry name" value="TonB-dependent receptor, plug domain"/>
    <property type="match status" value="1"/>
</dbReference>
<proteinExistence type="predicted"/>
<dbReference type="InterPro" id="IPR037066">
    <property type="entry name" value="Plug_dom_sf"/>
</dbReference>
<reference evidence="1 2" key="1">
    <citation type="submission" date="2016-11" db="EMBL/GenBank/DDBJ databases">
        <title>Whole Genome Sequencing of Mucilaginibacter polytrichastri RG4-7(T) isolated from the moss sample.</title>
        <authorList>
            <person name="Li Y."/>
        </authorList>
    </citation>
    <scope>NUCLEOTIDE SEQUENCE [LARGE SCALE GENOMIC DNA]</scope>
    <source>
        <strain evidence="1 2">RG4-7</strain>
    </source>
</reference>
<name>A0A1Q6A0V0_9SPHI</name>
<sequence length="153" mass="16767">MDMLYLPGKCVNWGIHLVLMIMKFLLLTISLLMACHLANAQVAPVISKASDGKADSAAGKVMIRVCMPSKSALLQPPPLYVIKSRNEEFKMKSTIGMSYIEPGAIKSILVLKDSVTTSKYGAEAKYGVILVTVNDDKYPDLYNKIKKASRQGN</sequence>
<gene>
    <name evidence="1" type="ORF">RG47T_3105</name>
</gene>
<dbReference type="Proteomes" id="UP000186720">
    <property type="component" value="Unassembled WGS sequence"/>
</dbReference>
<evidence type="ECO:0000313" key="1">
    <source>
        <dbReference type="EMBL" id="OKS87644.1"/>
    </source>
</evidence>
<evidence type="ECO:0008006" key="3">
    <source>
        <dbReference type="Google" id="ProtNLM"/>
    </source>
</evidence>
<dbReference type="EMBL" id="MPPL01000001">
    <property type="protein sequence ID" value="OKS87644.1"/>
    <property type="molecule type" value="Genomic_DNA"/>
</dbReference>
<comment type="caution">
    <text evidence="1">The sequence shown here is derived from an EMBL/GenBank/DDBJ whole genome shotgun (WGS) entry which is preliminary data.</text>
</comment>
<dbReference type="RefSeq" id="WP_074490225.1">
    <property type="nucleotide sequence ID" value="NZ_FPAM01000006.1"/>
</dbReference>